<dbReference type="AlphaFoldDB" id="A0A9N9J961"/>
<feature type="non-terminal residue" evidence="2">
    <location>
        <position position="79"/>
    </location>
</feature>
<feature type="compositionally biased region" description="Basic residues" evidence="1">
    <location>
        <begin position="1"/>
        <end position="12"/>
    </location>
</feature>
<feature type="region of interest" description="Disordered" evidence="1">
    <location>
        <begin position="1"/>
        <end position="27"/>
    </location>
</feature>
<dbReference type="Proteomes" id="UP000789396">
    <property type="component" value="Unassembled WGS sequence"/>
</dbReference>
<organism evidence="2 3">
    <name type="scientific">Racocetra fulgida</name>
    <dbReference type="NCBI Taxonomy" id="60492"/>
    <lineage>
        <taxon>Eukaryota</taxon>
        <taxon>Fungi</taxon>
        <taxon>Fungi incertae sedis</taxon>
        <taxon>Mucoromycota</taxon>
        <taxon>Glomeromycotina</taxon>
        <taxon>Glomeromycetes</taxon>
        <taxon>Diversisporales</taxon>
        <taxon>Gigasporaceae</taxon>
        <taxon>Racocetra</taxon>
    </lineage>
</organism>
<proteinExistence type="predicted"/>
<evidence type="ECO:0000256" key="1">
    <source>
        <dbReference type="SAM" id="MobiDB-lite"/>
    </source>
</evidence>
<name>A0A9N9J961_9GLOM</name>
<evidence type="ECO:0000313" key="2">
    <source>
        <dbReference type="EMBL" id="CAG8771511.1"/>
    </source>
</evidence>
<accession>A0A9N9J961</accession>
<evidence type="ECO:0000313" key="3">
    <source>
        <dbReference type="Proteomes" id="UP000789396"/>
    </source>
</evidence>
<dbReference type="EMBL" id="CAJVPZ010046803">
    <property type="protein sequence ID" value="CAG8771511.1"/>
    <property type="molecule type" value="Genomic_DNA"/>
</dbReference>
<protein>
    <submittedName>
        <fullName evidence="2">16517_t:CDS:1</fullName>
    </submittedName>
</protein>
<dbReference type="OrthoDB" id="8864979at2759"/>
<keyword evidence="3" id="KW-1185">Reference proteome</keyword>
<sequence>MSRISNLRKRNRSLREDSPEDELDSAIQSSDAKIQKFIEGQMTGILPFDSSEEFENINMLKEGRVTDVVISRINVPEWN</sequence>
<comment type="caution">
    <text evidence="2">The sequence shown here is derived from an EMBL/GenBank/DDBJ whole genome shotgun (WGS) entry which is preliminary data.</text>
</comment>
<gene>
    <name evidence="2" type="ORF">RFULGI_LOCUS15093</name>
</gene>
<reference evidence="2" key="1">
    <citation type="submission" date="2021-06" db="EMBL/GenBank/DDBJ databases">
        <authorList>
            <person name="Kallberg Y."/>
            <person name="Tangrot J."/>
            <person name="Rosling A."/>
        </authorList>
    </citation>
    <scope>NUCLEOTIDE SEQUENCE</scope>
    <source>
        <strain evidence="2">IN212</strain>
    </source>
</reference>